<dbReference type="AlphaFoldDB" id="N6THX7"/>
<evidence type="ECO:0000256" key="5">
    <source>
        <dbReference type="ARBA" id="ARBA00022741"/>
    </source>
</evidence>
<sequence>MDITKEAVNPNPRDKSTPLGLLFFTYTFGIFKRGYSKVLDVDDLYNPIKSDRSMLLGDRLESYSLNLSETFWPELTILGITLVLMQVFSLIQPMMLGQLLAYFRADTGLTKQDAFLYAGAISVCTFLNALLSNQYIMGAFHYGMKIRAACCALVYRKSLRLSKTALGETASGKIVNLLSNDVSRFDMVIIFVHHMWVAPVVTMIITYLMWVDSGWAGIFGIGTVFIVVPIQGKFSLLAGSK</sequence>
<reference evidence="9" key="1">
    <citation type="journal article" date="2013" name="Genome Biol.">
        <title>Draft genome of the mountain pine beetle, Dendroctonus ponderosae Hopkins, a major forest pest.</title>
        <authorList>
            <person name="Keeling C.I."/>
            <person name="Yuen M.M."/>
            <person name="Liao N.Y."/>
            <person name="Docking T.R."/>
            <person name="Chan S.K."/>
            <person name="Taylor G.A."/>
            <person name="Palmquist D.L."/>
            <person name="Jackman S.D."/>
            <person name="Nguyen A."/>
            <person name="Li M."/>
            <person name="Henderson H."/>
            <person name="Janes J.K."/>
            <person name="Zhao Y."/>
            <person name="Pandoh P."/>
            <person name="Moore R."/>
            <person name="Sperling F.A."/>
            <person name="Huber D.P."/>
            <person name="Birol I."/>
            <person name="Jones S.J."/>
            <person name="Bohlmann J."/>
        </authorList>
    </citation>
    <scope>NUCLEOTIDE SEQUENCE</scope>
</reference>
<name>N6THX7_DENPD</name>
<keyword evidence="4" id="KW-0812">Transmembrane</keyword>
<dbReference type="OMA" id="TICYFEN"/>
<dbReference type="Pfam" id="PF00664">
    <property type="entry name" value="ABC_membrane"/>
    <property type="match status" value="1"/>
</dbReference>
<dbReference type="PROSITE" id="PS50929">
    <property type="entry name" value="ABC_TM1F"/>
    <property type="match status" value="1"/>
</dbReference>
<accession>N6THX7</accession>
<dbReference type="InterPro" id="IPR050173">
    <property type="entry name" value="ABC_transporter_C-like"/>
</dbReference>
<comment type="similarity">
    <text evidence="2">Belongs to the ABC transporter superfamily. ABCC family. Conjugate transporter (TC 3.A.1.208) subfamily.</text>
</comment>
<feature type="non-terminal residue" evidence="9">
    <location>
        <position position="1"/>
    </location>
</feature>
<dbReference type="PANTHER" id="PTHR24223">
    <property type="entry name" value="ATP-BINDING CASSETTE SUB-FAMILY C"/>
    <property type="match status" value="1"/>
</dbReference>
<keyword evidence="3" id="KW-0813">Transport</keyword>
<evidence type="ECO:0000256" key="3">
    <source>
        <dbReference type="ARBA" id="ARBA00022448"/>
    </source>
</evidence>
<keyword evidence="5" id="KW-0547">Nucleotide-binding</keyword>
<keyword evidence="7" id="KW-1133">Transmembrane helix</keyword>
<organism evidence="9">
    <name type="scientific">Dendroctonus ponderosae</name>
    <name type="common">Mountain pine beetle</name>
    <dbReference type="NCBI Taxonomy" id="77166"/>
    <lineage>
        <taxon>Eukaryota</taxon>
        <taxon>Metazoa</taxon>
        <taxon>Ecdysozoa</taxon>
        <taxon>Arthropoda</taxon>
        <taxon>Hexapoda</taxon>
        <taxon>Insecta</taxon>
        <taxon>Pterygota</taxon>
        <taxon>Neoptera</taxon>
        <taxon>Endopterygota</taxon>
        <taxon>Coleoptera</taxon>
        <taxon>Polyphaga</taxon>
        <taxon>Cucujiformia</taxon>
        <taxon>Curculionidae</taxon>
        <taxon>Scolytinae</taxon>
        <taxon>Dendroctonus</taxon>
    </lineage>
</organism>
<dbReference type="SUPFAM" id="SSF90123">
    <property type="entry name" value="ABC transporter transmembrane region"/>
    <property type="match status" value="1"/>
</dbReference>
<evidence type="ECO:0000256" key="4">
    <source>
        <dbReference type="ARBA" id="ARBA00022692"/>
    </source>
</evidence>
<keyword evidence="8" id="KW-0472">Membrane</keyword>
<evidence type="ECO:0000256" key="2">
    <source>
        <dbReference type="ARBA" id="ARBA00009726"/>
    </source>
</evidence>
<evidence type="ECO:0000256" key="7">
    <source>
        <dbReference type="ARBA" id="ARBA00022989"/>
    </source>
</evidence>
<protein>
    <submittedName>
        <fullName evidence="9">Uncharacterized protein</fullName>
    </submittedName>
</protein>
<dbReference type="GO" id="GO:0005524">
    <property type="term" value="F:ATP binding"/>
    <property type="evidence" value="ECO:0007669"/>
    <property type="project" value="UniProtKB-KW"/>
</dbReference>
<evidence type="ECO:0000256" key="6">
    <source>
        <dbReference type="ARBA" id="ARBA00022840"/>
    </source>
</evidence>
<dbReference type="OrthoDB" id="6500128at2759"/>
<dbReference type="InterPro" id="IPR036640">
    <property type="entry name" value="ABC1_TM_sf"/>
</dbReference>
<evidence type="ECO:0000313" key="9">
    <source>
        <dbReference type="EMBL" id="ENN77418.1"/>
    </source>
</evidence>
<dbReference type="EMBL" id="KB740948">
    <property type="protein sequence ID" value="ENN77418.1"/>
    <property type="molecule type" value="Genomic_DNA"/>
</dbReference>
<dbReference type="PANTHER" id="PTHR24223:SF456">
    <property type="entry name" value="MULTIDRUG RESISTANCE-ASSOCIATED PROTEIN LETHAL(2)03659"/>
    <property type="match status" value="1"/>
</dbReference>
<comment type="subcellular location">
    <subcellularLocation>
        <location evidence="1">Membrane</location>
        <topology evidence="1">Multi-pass membrane protein</topology>
    </subcellularLocation>
</comment>
<proteinExistence type="inferred from homology"/>
<dbReference type="InterPro" id="IPR011527">
    <property type="entry name" value="ABC1_TM_dom"/>
</dbReference>
<gene>
    <name evidence="9" type="ORF">YQE_06243</name>
</gene>
<evidence type="ECO:0000256" key="1">
    <source>
        <dbReference type="ARBA" id="ARBA00004141"/>
    </source>
</evidence>
<evidence type="ECO:0000256" key="8">
    <source>
        <dbReference type="ARBA" id="ARBA00023136"/>
    </source>
</evidence>
<dbReference type="Gene3D" id="1.20.1560.10">
    <property type="entry name" value="ABC transporter type 1, transmembrane domain"/>
    <property type="match status" value="1"/>
</dbReference>
<dbReference type="GO" id="GO:0140359">
    <property type="term" value="F:ABC-type transporter activity"/>
    <property type="evidence" value="ECO:0007669"/>
    <property type="project" value="InterPro"/>
</dbReference>
<keyword evidence="6" id="KW-0067">ATP-binding</keyword>
<dbReference type="GO" id="GO:0016020">
    <property type="term" value="C:membrane"/>
    <property type="evidence" value="ECO:0007669"/>
    <property type="project" value="UniProtKB-SubCell"/>
</dbReference>
<dbReference type="HOGENOM" id="CLU_000604_27_14_1"/>